<evidence type="ECO:0000313" key="3">
    <source>
        <dbReference type="Proteomes" id="UP001497482"/>
    </source>
</evidence>
<reference evidence="2 3" key="1">
    <citation type="submission" date="2024-04" db="EMBL/GenBank/DDBJ databases">
        <authorList>
            <person name="Waldvogel A.-M."/>
            <person name="Schoenle A."/>
        </authorList>
    </citation>
    <scope>NUCLEOTIDE SEQUENCE [LARGE SCALE GENOMIC DNA]</scope>
</reference>
<name>A0AAV2MIX5_KNICA</name>
<proteinExistence type="predicted"/>
<dbReference type="Proteomes" id="UP001497482">
    <property type="component" value="Chromosome 8"/>
</dbReference>
<sequence length="81" mass="8822">MSAKEIPARTGGSDDSISQDDFDLILSPHIMKNTDSTLPLVLLVLPDMVALCPMSHTSAKTIRDEGGGEEKKEVVRERKKA</sequence>
<gene>
    <name evidence="2" type="ORF">KC01_LOCUS39488</name>
</gene>
<organism evidence="2 3">
    <name type="scientific">Knipowitschia caucasica</name>
    <name type="common">Caucasian dwarf goby</name>
    <name type="synonym">Pomatoschistus caucasicus</name>
    <dbReference type="NCBI Taxonomy" id="637954"/>
    <lineage>
        <taxon>Eukaryota</taxon>
        <taxon>Metazoa</taxon>
        <taxon>Chordata</taxon>
        <taxon>Craniata</taxon>
        <taxon>Vertebrata</taxon>
        <taxon>Euteleostomi</taxon>
        <taxon>Actinopterygii</taxon>
        <taxon>Neopterygii</taxon>
        <taxon>Teleostei</taxon>
        <taxon>Neoteleostei</taxon>
        <taxon>Acanthomorphata</taxon>
        <taxon>Gobiaria</taxon>
        <taxon>Gobiiformes</taxon>
        <taxon>Gobioidei</taxon>
        <taxon>Gobiidae</taxon>
        <taxon>Gobiinae</taxon>
        <taxon>Knipowitschia</taxon>
    </lineage>
</organism>
<keyword evidence="3" id="KW-1185">Reference proteome</keyword>
<feature type="region of interest" description="Disordered" evidence="1">
    <location>
        <begin position="57"/>
        <end position="81"/>
    </location>
</feature>
<evidence type="ECO:0000256" key="1">
    <source>
        <dbReference type="SAM" id="MobiDB-lite"/>
    </source>
</evidence>
<dbReference type="AlphaFoldDB" id="A0AAV2MIX5"/>
<dbReference type="EMBL" id="OZ035830">
    <property type="protein sequence ID" value="CAL1613239.1"/>
    <property type="molecule type" value="Genomic_DNA"/>
</dbReference>
<feature type="compositionally biased region" description="Basic and acidic residues" evidence="1">
    <location>
        <begin position="61"/>
        <end position="81"/>
    </location>
</feature>
<accession>A0AAV2MIX5</accession>
<evidence type="ECO:0000313" key="2">
    <source>
        <dbReference type="EMBL" id="CAL1613239.1"/>
    </source>
</evidence>
<protein>
    <submittedName>
        <fullName evidence="2">Uncharacterized protein</fullName>
    </submittedName>
</protein>